<protein>
    <submittedName>
        <fullName evidence="5">MCE family protein</fullName>
    </submittedName>
</protein>
<dbReference type="Pfam" id="PF11887">
    <property type="entry name" value="Mce4_CUP1"/>
    <property type="match status" value="1"/>
</dbReference>
<evidence type="ECO:0000313" key="5">
    <source>
        <dbReference type="EMBL" id="QLL10377.1"/>
    </source>
</evidence>
<organism evidence="5 6">
    <name type="scientific">Mycobacterium vicinigordonae</name>
    <dbReference type="NCBI Taxonomy" id="1719132"/>
    <lineage>
        <taxon>Bacteria</taxon>
        <taxon>Bacillati</taxon>
        <taxon>Actinomycetota</taxon>
        <taxon>Actinomycetes</taxon>
        <taxon>Mycobacteriales</taxon>
        <taxon>Mycobacteriaceae</taxon>
        <taxon>Mycobacterium</taxon>
    </lineage>
</organism>
<keyword evidence="2" id="KW-0812">Transmembrane</keyword>
<gene>
    <name evidence="5" type="ORF">H0P51_20560</name>
</gene>
<dbReference type="AlphaFoldDB" id="A0A7D6ICR0"/>
<feature type="compositionally biased region" description="Pro residues" evidence="1">
    <location>
        <begin position="388"/>
        <end position="404"/>
    </location>
</feature>
<dbReference type="InterPro" id="IPR024516">
    <property type="entry name" value="Mce_C"/>
</dbReference>
<accession>A0A7D6ICR0</accession>
<keyword evidence="6" id="KW-1185">Reference proteome</keyword>
<dbReference type="InterPro" id="IPR005693">
    <property type="entry name" value="Mce"/>
</dbReference>
<keyword evidence="2" id="KW-1133">Transmembrane helix</keyword>
<dbReference type="KEGG" id="mgor:H0P51_20560"/>
<reference evidence="6" key="2">
    <citation type="submission" date="2023-07" db="EMBL/GenBank/DDBJ databases">
        <title>Description of Mycobacterium gordonae subsp. intergordonae subsp.nov. and Mycobacterium gordonae subsp. gordonae subsp. nov.</title>
        <authorList>
            <person name="Huang H."/>
        </authorList>
    </citation>
    <scope>NUCLEOTIDE SEQUENCE [LARGE SCALE GENOMIC DNA]</scope>
    <source>
        <strain evidence="6">24</strain>
    </source>
</reference>
<dbReference type="Proteomes" id="UP000510682">
    <property type="component" value="Chromosome"/>
</dbReference>
<evidence type="ECO:0000256" key="1">
    <source>
        <dbReference type="SAM" id="MobiDB-lite"/>
    </source>
</evidence>
<dbReference type="GO" id="GO:0005576">
    <property type="term" value="C:extracellular region"/>
    <property type="evidence" value="ECO:0007669"/>
    <property type="project" value="TreeGrafter"/>
</dbReference>
<name>A0A7D6ICR0_9MYCO</name>
<sequence>MSRKARIALAVALVTMLISGLMVVRWAPTFHRTQVVAYFDNSNGIFAGDDVVILGVPVGRIDKIEPQPQRAKITFWINDNFKAPADAKAVILSPKLITSRAIQLTPAYTGGAALVDGAVIPQDRTAVPMEFDDLRQQLAQLADSLQPSQPGGTSPLGALINTAASNLRGQGAHIRDTIIKLSQVVSALGDHSGDIFFTVKNLSTLVAALHDSADLMRQLNQNLASVTALLANDPTEVSRAVTDLNTAVSDVAAFVADNREAVGSTAEKLASVSTTVIDSLDDVKQSLHVLPNVLQNVVNIYEPAHGSITSALSVYNFANPISFLCGAVQAASRLNSEQSAKLCVQYLAPIIKNRQYNFLGIGENLFVNAQARPNEVTYSEPWMRPDYRPAPPAPDTAQPAPPAASPATAVSPSQATGTTVTNPADGLRGMIIPGSR</sequence>
<dbReference type="InterPro" id="IPR003399">
    <property type="entry name" value="Mce/MlaD"/>
</dbReference>
<feature type="transmembrane region" description="Helical" evidence="2">
    <location>
        <begin position="7"/>
        <end position="27"/>
    </location>
</feature>
<feature type="region of interest" description="Disordered" evidence="1">
    <location>
        <begin position="380"/>
        <end position="436"/>
    </location>
</feature>
<dbReference type="PANTHER" id="PTHR33371:SF4">
    <property type="entry name" value="INTERMEMBRANE PHOSPHOLIPID TRANSPORT SYSTEM BINDING PROTEIN MLAD"/>
    <property type="match status" value="1"/>
</dbReference>
<evidence type="ECO:0000259" key="3">
    <source>
        <dbReference type="Pfam" id="PF02470"/>
    </source>
</evidence>
<feature type="domain" description="Mce/MlaD" evidence="3">
    <location>
        <begin position="33"/>
        <end position="106"/>
    </location>
</feature>
<evidence type="ECO:0000313" key="6">
    <source>
        <dbReference type="Proteomes" id="UP000510682"/>
    </source>
</evidence>
<evidence type="ECO:0000256" key="2">
    <source>
        <dbReference type="SAM" id="Phobius"/>
    </source>
</evidence>
<dbReference type="PANTHER" id="PTHR33371">
    <property type="entry name" value="INTERMEMBRANE PHOSPHOLIPID TRANSPORT SYSTEM BINDING PROTEIN MLAD-RELATED"/>
    <property type="match status" value="1"/>
</dbReference>
<dbReference type="InterPro" id="IPR052336">
    <property type="entry name" value="MlaD_Phospholipid_Transporter"/>
</dbReference>
<dbReference type="EMBL" id="CP059165">
    <property type="protein sequence ID" value="QLL10377.1"/>
    <property type="molecule type" value="Genomic_DNA"/>
</dbReference>
<feature type="domain" description="Mammalian cell entry C-terminal" evidence="4">
    <location>
        <begin position="113"/>
        <end position="274"/>
    </location>
</feature>
<reference evidence="6" key="1">
    <citation type="submission" date="2020-07" db="EMBL/GenBank/DDBJ databases">
        <title>Description of Mycobacterium gordonae subsp. intergordonae subsp.nov. and Mycobacterium gordonae subsp. gordonae subsp. nov.</title>
        <authorList>
            <person name="Yu X."/>
        </authorList>
    </citation>
    <scope>NUCLEOTIDE SEQUENCE [LARGE SCALE GENOMIC DNA]</scope>
    <source>
        <strain evidence="6">24</strain>
    </source>
</reference>
<keyword evidence="2" id="KW-0472">Membrane</keyword>
<proteinExistence type="predicted"/>
<evidence type="ECO:0000259" key="4">
    <source>
        <dbReference type="Pfam" id="PF11887"/>
    </source>
</evidence>
<dbReference type="NCBIfam" id="TIGR00996">
    <property type="entry name" value="Mtu_fam_mce"/>
    <property type="match status" value="1"/>
</dbReference>
<dbReference type="Pfam" id="PF02470">
    <property type="entry name" value="MlaD"/>
    <property type="match status" value="1"/>
</dbReference>
<feature type="compositionally biased region" description="Low complexity" evidence="1">
    <location>
        <begin position="405"/>
        <end position="416"/>
    </location>
</feature>